<feature type="compositionally biased region" description="Low complexity" evidence="2">
    <location>
        <begin position="235"/>
        <end position="256"/>
    </location>
</feature>
<name>A0A553MML5_9TELE</name>
<protein>
    <recommendedName>
        <fullName evidence="5">Coiled-coil domain-containing protein 117</fullName>
    </recommendedName>
</protein>
<dbReference type="Proteomes" id="UP000316079">
    <property type="component" value="Unassembled WGS sequence"/>
</dbReference>
<accession>A0A553MML5</accession>
<keyword evidence="1" id="KW-0175">Coiled coil</keyword>
<feature type="region of interest" description="Disordered" evidence="2">
    <location>
        <begin position="222"/>
        <end position="269"/>
    </location>
</feature>
<comment type="caution">
    <text evidence="3">The sequence shown here is derived from an EMBL/GenBank/DDBJ whole genome shotgun (WGS) entry which is preliminary data.</text>
</comment>
<dbReference type="STRING" id="623744.A0A553MML5"/>
<evidence type="ECO:0000313" key="4">
    <source>
        <dbReference type="Proteomes" id="UP000316079"/>
    </source>
</evidence>
<gene>
    <name evidence="3" type="ORF">DNTS_023707</name>
</gene>
<feature type="compositionally biased region" description="Basic and acidic residues" evidence="2">
    <location>
        <begin position="61"/>
        <end position="84"/>
    </location>
</feature>
<keyword evidence="4" id="KW-1185">Reference proteome</keyword>
<feature type="compositionally biased region" description="Polar residues" evidence="2">
    <location>
        <begin position="91"/>
        <end position="110"/>
    </location>
</feature>
<evidence type="ECO:0000313" key="3">
    <source>
        <dbReference type="EMBL" id="TRY54438.1"/>
    </source>
</evidence>
<organism evidence="3 4">
    <name type="scientific">Danionella cerebrum</name>
    <dbReference type="NCBI Taxonomy" id="2873325"/>
    <lineage>
        <taxon>Eukaryota</taxon>
        <taxon>Metazoa</taxon>
        <taxon>Chordata</taxon>
        <taxon>Craniata</taxon>
        <taxon>Vertebrata</taxon>
        <taxon>Euteleostomi</taxon>
        <taxon>Actinopterygii</taxon>
        <taxon>Neopterygii</taxon>
        <taxon>Teleostei</taxon>
        <taxon>Ostariophysi</taxon>
        <taxon>Cypriniformes</taxon>
        <taxon>Danionidae</taxon>
        <taxon>Danioninae</taxon>
        <taxon>Danionella</taxon>
    </lineage>
</organism>
<sequence length="269" mass="30572">MQQTSAWTRSSELDFRMFSQHAHFTNPDLVSGQATGFHHLTGEPMTNISWESRFMRKQRKRTNDESCSPKRRKLMGDGREHEFLGSKPSPRWSTESPVRSPLSKTDPVQLQTTSRLEELSVPFSAAHSPTLTTPLEGSSMEVEAAQRRLQEIEERITLEDDSDEEELDVEPAQRRPVLVMSDSLRQGLQRGIGDILPDMVAQSMTHSCMELVVWRPPEDTFTQRVKDSLQRQQRKQQTTNQQTHSPDPSPNPLLSSHVPLGSGEEAMEL</sequence>
<dbReference type="PANTHER" id="PTHR36128:SF1">
    <property type="entry name" value="COILED-COIL DOMAIN-CONTAINING PROTEIN 117"/>
    <property type="match status" value="1"/>
</dbReference>
<feature type="coiled-coil region" evidence="1">
    <location>
        <begin position="135"/>
        <end position="162"/>
    </location>
</feature>
<reference evidence="3 4" key="1">
    <citation type="journal article" date="2019" name="Sci. Data">
        <title>Hybrid genome assembly and annotation of Danionella translucida.</title>
        <authorList>
            <person name="Kadobianskyi M."/>
            <person name="Schulze L."/>
            <person name="Schuelke M."/>
            <person name="Judkewitz B."/>
        </authorList>
    </citation>
    <scope>NUCLEOTIDE SEQUENCE [LARGE SCALE GENOMIC DNA]</scope>
    <source>
        <strain evidence="3 4">Bolton</strain>
    </source>
</reference>
<dbReference type="Pfam" id="PF15810">
    <property type="entry name" value="CCDC117"/>
    <property type="match status" value="1"/>
</dbReference>
<dbReference type="InterPro" id="IPR031630">
    <property type="entry name" value="CCDC117"/>
</dbReference>
<feature type="region of interest" description="Disordered" evidence="2">
    <location>
        <begin position="57"/>
        <end position="110"/>
    </location>
</feature>
<dbReference type="EMBL" id="SRMA01027345">
    <property type="protein sequence ID" value="TRY54438.1"/>
    <property type="molecule type" value="Genomic_DNA"/>
</dbReference>
<evidence type="ECO:0000256" key="1">
    <source>
        <dbReference type="SAM" id="Coils"/>
    </source>
</evidence>
<evidence type="ECO:0008006" key="5">
    <source>
        <dbReference type="Google" id="ProtNLM"/>
    </source>
</evidence>
<dbReference type="PANTHER" id="PTHR36128">
    <property type="entry name" value="COILED-COIL DOMAIN-CONTAINING PROTEIN 117"/>
    <property type="match status" value="1"/>
</dbReference>
<evidence type="ECO:0000256" key="2">
    <source>
        <dbReference type="SAM" id="MobiDB-lite"/>
    </source>
</evidence>
<proteinExistence type="predicted"/>
<dbReference type="AlphaFoldDB" id="A0A553MML5"/>
<dbReference type="OrthoDB" id="9450632at2759"/>